<evidence type="ECO:0000256" key="8">
    <source>
        <dbReference type="PIRSR" id="PIRSR614732-1"/>
    </source>
</evidence>
<keyword evidence="13" id="KW-1185">Reference proteome</keyword>
<comment type="similarity">
    <text evidence="7">Belongs to the OMP decarboxylase family. Type 1 subfamily.</text>
</comment>
<dbReference type="PROSITE" id="PS00156">
    <property type="entry name" value="OMPDECASE"/>
    <property type="match status" value="1"/>
</dbReference>
<comment type="function">
    <text evidence="1 7">Catalyzes the decarboxylation of orotidine 5'-monophosphate (OMP) to uridine 5'-monophosphate (UMP).</text>
</comment>
<keyword evidence="3 7" id="KW-0210">Decarboxylase</keyword>
<dbReference type="PANTHER" id="PTHR32119:SF2">
    <property type="entry name" value="OROTIDINE 5'-PHOSPHATE DECARBOXYLASE"/>
    <property type="match status" value="1"/>
</dbReference>
<feature type="active site" description="For OMPdecase activity" evidence="8">
    <location>
        <position position="69"/>
    </location>
</feature>
<dbReference type="InterPro" id="IPR018089">
    <property type="entry name" value="OMPdecase_AS"/>
</dbReference>
<dbReference type="Proteomes" id="UP001139971">
    <property type="component" value="Unassembled WGS sequence"/>
</dbReference>
<evidence type="ECO:0000256" key="6">
    <source>
        <dbReference type="ARBA" id="ARBA00049157"/>
    </source>
</evidence>
<evidence type="ECO:0000256" key="4">
    <source>
        <dbReference type="ARBA" id="ARBA00022975"/>
    </source>
</evidence>
<comment type="subunit">
    <text evidence="7">Homodimer.</text>
</comment>
<dbReference type="SMART" id="SM00934">
    <property type="entry name" value="OMPdecase"/>
    <property type="match status" value="1"/>
</dbReference>
<comment type="pathway">
    <text evidence="2 7 10">Pyrimidine metabolism; UMP biosynthesis via de novo pathway; UMP from orotate: step 2/2.</text>
</comment>
<evidence type="ECO:0000313" key="13">
    <source>
        <dbReference type="Proteomes" id="UP001139971"/>
    </source>
</evidence>
<gene>
    <name evidence="7 12" type="primary">pyrF</name>
    <name evidence="12" type="ORF">OD750_016790</name>
</gene>
<dbReference type="InterPro" id="IPR011060">
    <property type="entry name" value="RibuloseP-bd_barrel"/>
</dbReference>
<evidence type="ECO:0000256" key="2">
    <source>
        <dbReference type="ARBA" id="ARBA00004861"/>
    </source>
</evidence>
<accession>A0A9X4BHI7</accession>
<dbReference type="HAMAP" id="MF_01200_B">
    <property type="entry name" value="OMPdecase_type1_B"/>
    <property type="match status" value="1"/>
</dbReference>
<feature type="binding site" evidence="7 9">
    <location>
        <position position="122"/>
    </location>
    <ligand>
        <name>substrate</name>
    </ligand>
</feature>
<feature type="binding site" evidence="7 9">
    <location>
        <position position="41"/>
    </location>
    <ligand>
        <name>substrate</name>
    </ligand>
</feature>
<feature type="active site" description="Proton donor" evidence="7">
    <location>
        <position position="71"/>
    </location>
</feature>
<dbReference type="EMBL" id="JAOVZO020000018">
    <property type="protein sequence ID" value="MDC8014205.1"/>
    <property type="molecule type" value="Genomic_DNA"/>
</dbReference>
<dbReference type="PANTHER" id="PTHR32119">
    <property type="entry name" value="OROTIDINE 5'-PHOSPHATE DECARBOXYLASE"/>
    <property type="match status" value="1"/>
</dbReference>
<feature type="binding site" evidence="7 9">
    <location>
        <position position="19"/>
    </location>
    <ligand>
        <name>substrate</name>
    </ligand>
</feature>
<dbReference type="InterPro" id="IPR014732">
    <property type="entry name" value="OMPdecase"/>
</dbReference>
<evidence type="ECO:0000256" key="9">
    <source>
        <dbReference type="PIRSR" id="PIRSR614732-2"/>
    </source>
</evidence>
<dbReference type="InterPro" id="IPR001754">
    <property type="entry name" value="OMPdeCOase_dom"/>
</dbReference>
<evidence type="ECO:0000256" key="3">
    <source>
        <dbReference type="ARBA" id="ARBA00022793"/>
    </source>
</evidence>
<comment type="caution">
    <text evidence="12">The sequence shown here is derived from an EMBL/GenBank/DDBJ whole genome shotgun (WGS) entry which is preliminary data.</text>
</comment>
<dbReference type="GO" id="GO:0006207">
    <property type="term" value="P:'de novo' pyrimidine nucleobase biosynthetic process"/>
    <property type="evidence" value="ECO:0007669"/>
    <property type="project" value="InterPro"/>
</dbReference>
<dbReference type="RefSeq" id="WP_263541843.1">
    <property type="nucleotide sequence ID" value="NZ_JAOVZO020000018.1"/>
</dbReference>
<dbReference type="GO" id="GO:0005829">
    <property type="term" value="C:cytosol"/>
    <property type="evidence" value="ECO:0007669"/>
    <property type="project" value="TreeGrafter"/>
</dbReference>
<keyword evidence="4 7" id="KW-0665">Pyrimidine biosynthesis</keyword>
<dbReference type="InterPro" id="IPR047596">
    <property type="entry name" value="OMPdecase_bac"/>
</dbReference>
<feature type="active site" description="For OMPdecase activity" evidence="8">
    <location>
        <position position="74"/>
    </location>
</feature>
<feature type="binding site" evidence="7 9">
    <location>
        <position position="183"/>
    </location>
    <ligand>
        <name>substrate</name>
    </ligand>
</feature>
<feature type="domain" description="Orotidine 5'-phosphate decarboxylase" evidence="11">
    <location>
        <begin position="13"/>
        <end position="228"/>
    </location>
</feature>
<dbReference type="Gene3D" id="3.20.20.70">
    <property type="entry name" value="Aldolase class I"/>
    <property type="match status" value="1"/>
</dbReference>
<dbReference type="AlphaFoldDB" id="A0A9X4BHI7"/>
<dbReference type="GO" id="GO:0044205">
    <property type="term" value="P:'de novo' UMP biosynthetic process"/>
    <property type="evidence" value="ECO:0007669"/>
    <property type="project" value="UniProtKB-UniRule"/>
</dbReference>
<feature type="binding site" evidence="7 9">
    <location>
        <position position="213"/>
    </location>
    <ligand>
        <name>substrate</name>
    </ligand>
</feature>
<dbReference type="EC" id="4.1.1.23" evidence="7"/>
<dbReference type="GO" id="GO:0004590">
    <property type="term" value="F:orotidine-5'-phosphate decarboxylase activity"/>
    <property type="evidence" value="ECO:0007669"/>
    <property type="project" value="UniProtKB-UniRule"/>
</dbReference>
<dbReference type="InterPro" id="IPR013785">
    <property type="entry name" value="Aldolase_TIM"/>
</dbReference>
<evidence type="ECO:0000256" key="1">
    <source>
        <dbReference type="ARBA" id="ARBA00002356"/>
    </source>
</evidence>
<evidence type="ECO:0000256" key="5">
    <source>
        <dbReference type="ARBA" id="ARBA00023239"/>
    </source>
</evidence>
<organism evidence="12 13">
    <name type="scientific">Tahibacter soli</name>
    <dbReference type="NCBI Taxonomy" id="2983605"/>
    <lineage>
        <taxon>Bacteria</taxon>
        <taxon>Pseudomonadati</taxon>
        <taxon>Pseudomonadota</taxon>
        <taxon>Gammaproteobacteria</taxon>
        <taxon>Lysobacterales</taxon>
        <taxon>Rhodanobacteraceae</taxon>
        <taxon>Tahibacter</taxon>
    </lineage>
</organism>
<name>A0A9X4BHI7_9GAMM</name>
<feature type="binding site" evidence="7">
    <location>
        <begin position="69"/>
        <end position="78"/>
    </location>
    <ligand>
        <name>substrate</name>
    </ligand>
</feature>
<dbReference type="NCBIfam" id="NF001273">
    <property type="entry name" value="PRK00230.1"/>
    <property type="match status" value="1"/>
</dbReference>
<evidence type="ECO:0000313" key="12">
    <source>
        <dbReference type="EMBL" id="MDC8014205.1"/>
    </source>
</evidence>
<feature type="binding site" evidence="7 9">
    <location>
        <position position="212"/>
    </location>
    <ligand>
        <name>substrate</name>
    </ligand>
</feature>
<feature type="binding site" evidence="7 9">
    <location>
        <position position="192"/>
    </location>
    <ligand>
        <name>substrate</name>
    </ligand>
</feature>
<dbReference type="SUPFAM" id="SSF51366">
    <property type="entry name" value="Ribulose-phoshate binding barrel"/>
    <property type="match status" value="1"/>
</dbReference>
<feature type="active site" description="For OMPdecase activity" evidence="8">
    <location>
        <position position="71"/>
    </location>
</feature>
<dbReference type="CDD" id="cd04725">
    <property type="entry name" value="OMP_decarboxylase_like"/>
    <property type="match status" value="1"/>
</dbReference>
<reference evidence="12" key="1">
    <citation type="submission" date="2023-02" db="EMBL/GenBank/DDBJ databases">
        <title>Tahibacter soli sp. nov. isolated from soil.</title>
        <authorList>
            <person name="Baek J.H."/>
            <person name="Lee J.K."/>
            <person name="Choi D.G."/>
            <person name="Jeon C.O."/>
        </authorList>
    </citation>
    <scope>NUCLEOTIDE SEQUENCE</scope>
    <source>
        <strain evidence="12">BL</strain>
    </source>
</reference>
<proteinExistence type="inferred from homology"/>
<evidence type="ECO:0000259" key="11">
    <source>
        <dbReference type="SMART" id="SM00934"/>
    </source>
</evidence>
<dbReference type="Pfam" id="PF00215">
    <property type="entry name" value="OMPdecase"/>
    <property type="match status" value="1"/>
</dbReference>
<sequence>MHYAAKSIPARDRLIFALDVPTREAAVEWIDRLGDAVSFYKIGMELLTSGDYFAVLAELAARGKKVFVDLKFFDVPATVASAVKGLTRYPVHFCTIHGNDGMMRAAAAVKGDIKILAVTALTSLDQHDLDDLGFQVDAEKLVLSRAKAALAAGCDGVVSSGLEVAALRREVDHALITVCPGIRPIGNTGDDQKRTLDVAEAFAAGADYIVVGRPIRNAPHPRAAAEAMVATIRDVVGDS</sequence>
<protein>
    <recommendedName>
        <fullName evidence="7">Orotidine 5'-phosphate decarboxylase</fullName>
        <ecNumber evidence="7">4.1.1.23</ecNumber>
    </recommendedName>
    <alternativeName>
        <fullName evidence="7">OMP decarboxylase</fullName>
        <shortName evidence="7">OMPDCase</shortName>
        <shortName evidence="7">OMPdecase</shortName>
    </alternativeName>
</protein>
<evidence type="ECO:0000256" key="10">
    <source>
        <dbReference type="RuleBase" id="RU000512"/>
    </source>
</evidence>
<keyword evidence="5 7" id="KW-0456">Lyase</keyword>
<dbReference type="NCBIfam" id="TIGR01740">
    <property type="entry name" value="pyrF"/>
    <property type="match status" value="1"/>
</dbReference>
<comment type="catalytic activity">
    <reaction evidence="6 7 10">
        <text>orotidine 5'-phosphate + H(+) = UMP + CO2</text>
        <dbReference type="Rhea" id="RHEA:11596"/>
        <dbReference type="ChEBI" id="CHEBI:15378"/>
        <dbReference type="ChEBI" id="CHEBI:16526"/>
        <dbReference type="ChEBI" id="CHEBI:57538"/>
        <dbReference type="ChEBI" id="CHEBI:57865"/>
        <dbReference type="EC" id="4.1.1.23"/>
    </reaction>
</comment>
<evidence type="ECO:0000256" key="7">
    <source>
        <dbReference type="HAMAP-Rule" id="MF_01200"/>
    </source>
</evidence>